<sequence length="399" mass="47904">MVSNIYFLTDSYEYFEVAKAIRNFTYFESSTHPELITRRPFLYPFFLSFFVDFNPLIVIVVQTILSLFNTFILFKIIKQYNIQLTNKLLLLFLFTPSIFIYAQLIMSEWLVMLFLTMLFWLLSQKWTKNNFAYIQIITVLLAFTKPIFYPFIYINSIFFLVYMLKNKVFSFWLFLPIICLQFYLNHNENLTGYRHFSSIENKNLIDYNLYYFKSSTQSKKKADLWLDSVYKDNRYVGKNFAEQNIYLKQMATNEIKKNLFRYSFYHFYTAVRGIFDPGRYDLITFFEKENGRQGFLEVLNSDKSIWSLFKNKVAFVYLLLIPIFLINCMKWFYVIKCLIFNKLTLNMYYLIVLFAYYILVSGPVNCSRYMMPFQGIVIVFAVLGMQYKSKSLNQKASKC</sequence>
<feature type="transmembrane region" description="Helical" evidence="1">
    <location>
        <begin position="56"/>
        <end position="76"/>
    </location>
</feature>
<feature type="transmembrane region" description="Helical" evidence="1">
    <location>
        <begin position="314"/>
        <end position="333"/>
    </location>
</feature>
<gene>
    <name evidence="2" type="ORF">C3L50_07985</name>
</gene>
<evidence type="ECO:0000313" key="3">
    <source>
        <dbReference type="Proteomes" id="UP000237310"/>
    </source>
</evidence>
<organism evidence="2 3">
    <name type="scientific">Flavobacterium alvei</name>
    <dbReference type="NCBI Taxonomy" id="2080416"/>
    <lineage>
        <taxon>Bacteria</taxon>
        <taxon>Pseudomonadati</taxon>
        <taxon>Bacteroidota</taxon>
        <taxon>Flavobacteriia</taxon>
        <taxon>Flavobacteriales</taxon>
        <taxon>Flavobacteriaceae</taxon>
        <taxon>Flavobacterium</taxon>
    </lineage>
</organism>
<comment type="caution">
    <text evidence="2">The sequence shown here is derived from an EMBL/GenBank/DDBJ whole genome shotgun (WGS) entry which is preliminary data.</text>
</comment>
<keyword evidence="1" id="KW-1133">Transmembrane helix</keyword>
<dbReference type="Proteomes" id="UP000237310">
    <property type="component" value="Unassembled WGS sequence"/>
</dbReference>
<dbReference type="EMBL" id="PQVG01000004">
    <property type="protein sequence ID" value="POY39761.1"/>
    <property type="molecule type" value="Genomic_DNA"/>
</dbReference>
<feature type="transmembrane region" description="Helical" evidence="1">
    <location>
        <begin position="133"/>
        <end position="161"/>
    </location>
</feature>
<keyword evidence="1" id="KW-0812">Transmembrane</keyword>
<keyword evidence="1" id="KW-0472">Membrane</keyword>
<proteinExistence type="predicted"/>
<accession>A0A2S5AAZ3</accession>
<feature type="transmembrane region" description="Helical" evidence="1">
    <location>
        <begin position="88"/>
        <end position="121"/>
    </location>
</feature>
<reference evidence="2 3" key="1">
    <citation type="submission" date="2018-01" db="EMBL/GenBank/DDBJ databases">
        <authorList>
            <person name="Gaut B.S."/>
            <person name="Morton B.R."/>
            <person name="Clegg M.T."/>
            <person name="Duvall M.R."/>
        </authorList>
    </citation>
    <scope>NUCLEOTIDE SEQUENCE [LARGE SCALE GENOMIC DNA]</scope>
    <source>
        <strain evidence="2 3">HR-AY</strain>
    </source>
</reference>
<evidence type="ECO:0008006" key="4">
    <source>
        <dbReference type="Google" id="ProtNLM"/>
    </source>
</evidence>
<dbReference type="AlphaFoldDB" id="A0A2S5AAZ3"/>
<name>A0A2S5AAZ3_9FLAO</name>
<feature type="transmembrane region" description="Helical" evidence="1">
    <location>
        <begin position="345"/>
        <end position="363"/>
    </location>
</feature>
<evidence type="ECO:0000313" key="2">
    <source>
        <dbReference type="EMBL" id="POY39761.1"/>
    </source>
</evidence>
<keyword evidence="3" id="KW-1185">Reference proteome</keyword>
<protein>
    <recommendedName>
        <fullName evidence="4">Glycosyltransferase RgtA/B/C/D-like domain-containing protein</fullName>
    </recommendedName>
</protein>
<feature type="transmembrane region" description="Helical" evidence="1">
    <location>
        <begin position="168"/>
        <end position="184"/>
    </location>
</feature>
<evidence type="ECO:0000256" key="1">
    <source>
        <dbReference type="SAM" id="Phobius"/>
    </source>
</evidence>